<feature type="transmembrane region" description="Helical" evidence="1">
    <location>
        <begin position="242"/>
        <end position="263"/>
    </location>
</feature>
<keyword evidence="4" id="KW-1185">Reference proteome</keyword>
<evidence type="ECO:0000259" key="2">
    <source>
        <dbReference type="Pfam" id="PF20151"/>
    </source>
</evidence>
<feature type="transmembrane region" description="Helical" evidence="1">
    <location>
        <begin position="177"/>
        <end position="196"/>
    </location>
</feature>
<feature type="transmembrane region" description="Helical" evidence="1">
    <location>
        <begin position="124"/>
        <end position="146"/>
    </location>
</feature>
<feature type="transmembrane region" description="Helical" evidence="1">
    <location>
        <begin position="96"/>
        <end position="117"/>
    </location>
</feature>
<protein>
    <recommendedName>
        <fullName evidence="2">DUF6533 domain-containing protein</fullName>
    </recommendedName>
</protein>
<keyword evidence="1" id="KW-1133">Transmembrane helix</keyword>
<sequence>MSGLTPAELVSVINNFYIARFTSGAAATLVLYDFLLMFEKELGTIYRSKWTIPKFLFVFLRVITPPGVIFGTMQRVDFRPSMSDKRYTFYLPPSDMHYALLTSAFAAHGLFTFRLIALYKNKRYVVWFISVFFAATYICTYGLTIASTSITKFPPFYSELFKSCIALGTSPLLPPVWYAPVAYETFIFSLTAYRAWRDAKLITGESAPFLVLFYRDGMIAFLVMTGARAWNIYIYIVQPGSSVYIGTMMLWAMNTVLTTRVYMNLVWLARKPTGASTPFTGVTIGLPNRAYESSGAESNWEMQAPGFAREEIQTDRRHRSILVARG</sequence>
<feature type="transmembrane region" description="Helical" evidence="1">
    <location>
        <begin position="55"/>
        <end position="76"/>
    </location>
</feature>
<organism evidence="3 4">
    <name type="scientific">Serendipita vermifera MAFF 305830</name>
    <dbReference type="NCBI Taxonomy" id="933852"/>
    <lineage>
        <taxon>Eukaryota</taxon>
        <taxon>Fungi</taxon>
        <taxon>Dikarya</taxon>
        <taxon>Basidiomycota</taxon>
        <taxon>Agaricomycotina</taxon>
        <taxon>Agaricomycetes</taxon>
        <taxon>Sebacinales</taxon>
        <taxon>Serendipitaceae</taxon>
        <taxon>Serendipita</taxon>
    </lineage>
</organism>
<evidence type="ECO:0000313" key="3">
    <source>
        <dbReference type="EMBL" id="KIM25276.1"/>
    </source>
</evidence>
<evidence type="ECO:0000313" key="4">
    <source>
        <dbReference type="Proteomes" id="UP000054097"/>
    </source>
</evidence>
<gene>
    <name evidence="3" type="ORF">M408DRAFT_26272</name>
</gene>
<dbReference type="Pfam" id="PF20151">
    <property type="entry name" value="DUF6533"/>
    <property type="match status" value="1"/>
</dbReference>
<reference evidence="3 4" key="1">
    <citation type="submission" date="2014-04" db="EMBL/GenBank/DDBJ databases">
        <authorList>
            <consortium name="DOE Joint Genome Institute"/>
            <person name="Kuo A."/>
            <person name="Zuccaro A."/>
            <person name="Kohler A."/>
            <person name="Nagy L.G."/>
            <person name="Floudas D."/>
            <person name="Copeland A."/>
            <person name="Barry K.W."/>
            <person name="Cichocki N."/>
            <person name="Veneault-Fourrey C."/>
            <person name="LaButti K."/>
            <person name="Lindquist E.A."/>
            <person name="Lipzen A."/>
            <person name="Lundell T."/>
            <person name="Morin E."/>
            <person name="Murat C."/>
            <person name="Sun H."/>
            <person name="Tunlid A."/>
            <person name="Henrissat B."/>
            <person name="Grigoriev I.V."/>
            <person name="Hibbett D.S."/>
            <person name="Martin F."/>
            <person name="Nordberg H.P."/>
            <person name="Cantor M.N."/>
            <person name="Hua S.X."/>
        </authorList>
    </citation>
    <scope>NUCLEOTIDE SEQUENCE [LARGE SCALE GENOMIC DNA]</scope>
    <source>
        <strain evidence="3 4">MAFF 305830</strain>
    </source>
</reference>
<dbReference type="STRING" id="933852.A0A0C3B163"/>
<evidence type="ECO:0000256" key="1">
    <source>
        <dbReference type="SAM" id="Phobius"/>
    </source>
</evidence>
<accession>A0A0C3B163</accession>
<feature type="domain" description="DUF6533" evidence="2">
    <location>
        <begin position="24"/>
        <end position="65"/>
    </location>
</feature>
<dbReference type="EMBL" id="KN824315">
    <property type="protein sequence ID" value="KIM25276.1"/>
    <property type="molecule type" value="Genomic_DNA"/>
</dbReference>
<proteinExistence type="predicted"/>
<dbReference type="InterPro" id="IPR045340">
    <property type="entry name" value="DUF6533"/>
</dbReference>
<dbReference type="OrthoDB" id="3350812at2759"/>
<dbReference type="Proteomes" id="UP000054097">
    <property type="component" value="Unassembled WGS sequence"/>
</dbReference>
<reference evidence="4" key="2">
    <citation type="submission" date="2015-01" db="EMBL/GenBank/DDBJ databases">
        <title>Evolutionary Origins and Diversification of the Mycorrhizal Mutualists.</title>
        <authorList>
            <consortium name="DOE Joint Genome Institute"/>
            <consortium name="Mycorrhizal Genomics Consortium"/>
            <person name="Kohler A."/>
            <person name="Kuo A."/>
            <person name="Nagy L.G."/>
            <person name="Floudas D."/>
            <person name="Copeland A."/>
            <person name="Barry K.W."/>
            <person name="Cichocki N."/>
            <person name="Veneault-Fourrey C."/>
            <person name="LaButti K."/>
            <person name="Lindquist E.A."/>
            <person name="Lipzen A."/>
            <person name="Lundell T."/>
            <person name="Morin E."/>
            <person name="Murat C."/>
            <person name="Riley R."/>
            <person name="Ohm R."/>
            <person name="Sun H."/>
            <person name="Tunlid A."/>
            <person name="Henrissat B."/>
            <person name="Grigoriev I.V."/>
            <person name="Hibbett D.S."/>
            <person name="Martin F."/>
        </authorList>
    </citation>
    <scope>NUCLEOTIDE SEQUENCE [LARGE SCALE GENOMIC DNA]</scope>
    <source>
        <strain evidence="4">MAFF 305830</strain>
    </source>
</reference>
<keyword evidence="1" id="KW-0812">Transmembrane</keyword>
<dbReference type="HOGENOM" id="CLU_035509_1_5_1"/>
<feature type="transmembrane region" description="Helical" evidence="1">
    <location>
        <begin position="217"/>
        <end position="236"/>
    </location>
</feature>
<name>A0A0C3B163_SERVB</name>
<keyword evidence="1" id="KW-0472">Membrane</keyword>
<dbReference type="AlphaFoldDB" id="A0A0C3B163"/>
<feature type="transmembrane region" description="Helical" evidence="1">
    <location>
        <begin position="16"/>
        <end position="35"/>
    </location>
</feature>